<organism evidence="1 2">
    <name type="scientific">Streptomyces umbrinus</name>
    <dbReference type="NCBI Taxonomy" id="67370"/>
    <lineage>
        <taxon>Bacteria</taxon>
        <taxon>Bacillati</taxon>
        <taxon>Actinomycetota</taxon>
        <taxon>Actinomycetes</taxon>
        <taxon>Kitasatosporales</taxon>
        <taxon>Streptomycetaceae</taxon>
        <taxon>Streptomyces</taxon>
        <taxon>Streptomyces phaeochromogenes group</taxon>
    </lineage>
</organism>
<evidence type="ECO:0000313" key="1">
    <source>
        <dbReference type="EMBL" id="MDQ1032668.1"/>
    </source>
</evidence>
<gene>
    <name evidence="1" type="ORF">QF035_010250</name>
</gene>
<name>A0ABU0TA23_9ACTN</name>
<dbReference type="Proteomes" id="UP001230328">
    <property type="component" value="Unassembled WGS sequence"/>
</dbReference>
<proteinExistence type="predicted"/>
<evidence type="ECO:0000313" key="2">
    <source>
        <dbReference type="Proteomes" id="UP001230328"/>
    </source>
</evidence>
<keyword evidence="2" id="KW-1185">Reference proteome</keyword>
<sequence length="31" mass="3032">MAIAIGATTAMIRTSGIGPHPLRSSGGVNGH</sequence>
<comment type="caution">
    <text evidence="1">The sequence shown here is derived from an EMBL/GenBank/DDBJ whole genome shotgun (WGS) entry which is preliminary data.</text>
</comment>
<protein>
    <submittedName>
        <fullName evidence="1">Uncharacterized protein</fullName>
    </submittedName>
</protein>
<dbReference type="EMBL" id="JAUSZI010000002">
    <property type="protein sequence ID" value="MDQ1032668.1"/>
    <property type="molecule type" value="Genomic_DNA"/>
</dbReference>
<reference evidence="1 2" key="1">
    <citation type="submission" date="2023-07" db="EMBL/GenBank/DDBJ databases">
        <title>Comparative genomics of wheat-associated soil bacteria to identify genetic determinants of phenazine resistance.</title>
        <authorList>
            <person name="Mouncey N."/>
        </authorList>
    </citation>
    <scope>NUCLEOTIDE SEQUENCE [LARGE SCALE GENOMIC DNA]</scope>
    <source>
        <strain evidence="1 2">V2I4</strain>
    </source>
</reference>
<accession>A0ABU0TA23</accession>